<reference evidence="3" key="1">
    <citation type="submission" date="2025-08" db="UniProtKB">
        <authorList>
            <consortium name="RefSeq"/>
        </authorList>
    </citation>
    <scope>IDENTIFICATION</scope>
</reference>
<dbReference type="Proteomes" id="UP000694845">
    <property type="component" value="Unplaced"/>
</dbReference>
<dbReference type="GeneID" id="110983411"/>
<evidence type="ECO:0000313" key="3">
    <source>
        <dbReference type="RefSeq" id="XP_022098346.1"/>
    </source>
</evidence>
<dbReference type="KEGG" id="aplc:110983411"/>
<evidence type="ECO:0000313" key="2">
    <source>
        <dbReference type="Proteomes" id="UP000694845"/>
    </source>
</evidence>
<evidence type="ECO:0000256" key="1">
    <source>
        <dbReference type="SAM" id="MobiDB-lite"/>
    </source>
</evidence>
<dbReference type="AlphaFoldDB" id="A0A8B7Z4S4"/>
<gene>
    <name evidence="3" type="primary">LOC110983411</name>
</gene>
<proteinExistence type="predicted"/>
<dbReference type="RefSeq" id="XP_022098346.1">
    <property type="nucleotide sequence ID" value="XM_022242654.1"/>
</dbReference>
<organism evidence="2 3">
    <name type="scientific">Acanthaster planci</name>
    <name type="common">Crown-of-thorns starfish</name>
    <dbReference type="NCBI Taxonomy" id="133434"/>
    <lineage>
        <taxon>Eukaryota</taxon>
        <taxon>Metazoa</taxon>
        <taxon>Echinodermata</taxon>
        <taxon>Eleutherozoa</taxon>
        <taxon>Asterozoa</taxon>
        <taxon>Asteroidea</taxon>
        <taxon>Valvatacea</taxon>
        <taxon>Valvatida</taxon>
        <taxon>Acanthasteridae</taxon>
        <taxon>Acanthaster</taxon>
    </lineage>
</organism>
<protein>
    <submittedName>
        <fullName evidence="3">FACT complex subunit SPT16-like</fullName>
    </submittedName>
</protein>
<accession>A0A8B7Z4S4</accession>
<name>A0A8B7Z4S4_ACAPL</name>
<sequence length="98" mass="11233">MMEQGVANKWAALVESTEPDSDKFGLTEHDEDDSDVSRSTDSEVKTKSQRWHQYFISFLEDSSDSHSDSDEEQEQWMEKTANLGRPPCQVNALPWLPI</sequence>
<keyword evidence="2" id="KW-1185">Reference proteome</keyword>
<feature type="region of interest" description="Disordered" evidence="1">
    <location>
        <begin position="1"/>
        <end position="43"/>
    </location>
</feature>
<feature type="region of interest" description="Disordered" evidence="1">
    <location>
        <begin position="61"/>
        <end position="84"/>
    </location>
</feature>